<gene>
    <name evidence="1" type="ORF">AL00_03870</name>
</gene>
<evidence type="ECO:0000313" key="1">
    <source>
        <dbReference type="EMBL" id="KER37715.1"/>
    </source>
</evidence>
<reference evidence="1 2" key="1">
    <citation type="submission" date="2014-05" db="EMBL/GenBank/DDBJ databases">
        <title>Genome Announcement of Sphingobium lucknowense F2.</title>
        <authorList>
            <person name="Lal R."/>
            <person name="Negi V."/>
            <person name="Lata P."/>
            <person name="Sangwan N."/>
            <person name="Gupta S.K."/>
            <person name="Rao D.L.N."/>
            <person name="Das S."/>
        </authorList>
    </citation>
    <scope>NUCLEOTIDE SEQUENCE [LARGE SCALE GENOMIC DNA]</scope>
    <source>
        <strain evidence="1 2">F2</strain>
    </source>
</reference>
<dbReference type="Pfam" id="PF25680">
    <property type="entry name" value="Mom"/>
    <property type="match status" value="1"/>
</dbReference>
<accession>A0A8E1C3W4</accession>
<evidence type="ECO:0000313" key="2">
    <source>
        <dbReference type="Proteomes" id="UP000028135"/>
    </source>
</evidence>
<proteinExistence type="predicted"/>
<sequence length="274" mass="29840">MLTTRSQRWRDRRSLFVSNDTVIEPSRYAVDVVSHEIARAFLADHHYLPRYPAAQLACGLFGPGAAGRSSLVGLIVFGVPANNAVICRHTGYADAARGCVLQRLLCLPSVAANGESFFTARAFRLLRQAKPAIDAVVSFSDPAFGHCGVVYAALSGAYRGTTRPRTILRLAGQTISGRALSKIRSLDSGHGGAIAHLVDLGAPAPMSGEHPADWLTRLTKRGILTRDRQSPLFTYCFELTRDARRTGQDLPRLAYPRRSDVIRDRLSQGVNGKT</sequence>
<dbReference type="AlphaFoldDB" id="A0A8E1C3W4"/>
<comment type="caution">
    <text evidence="1">The sequence shown here is derived from an EMBL/GenBank/DDBJ whole genome shotgun (WGS) entry which is preliminary data.</text>
</comment>
<dbReference type="EMBL" id="JANF02000010">
    <property type="protein sequence ID" value="KER37715.1"/>
    <property type="molecule type" value="Genomic_DNA"/>
</dbReference>
<organism evidence="1 2">
    <name type="scientific">Sphingobium indicum F2</name>
    <dbReference type="NCBI Taxonomy" id="1450518"/>
    <lineage>
        <taxon>Bacteria</taxon>
        <taxon>Pseudomonadati</taxon>
        <taxon>Pseudomonadota</taxon>
        <taxon>Alphaproteobacteria</taxon>
        <taxon>Sphingomonadales</taxon>
        <taxon>Sphingomonadaceae</taxon>
        <taxon>Sphingobium</taxon>
    </lineage>
</organism>
<name>A0A8E1C3W4_9SPHN</name>
<dbReference type="InterPro" id="IPR057895">
    <property type="entry name" value="Mom"/>
</dbReference>
<dbReference type="Proteomes" id="UP000028135">
    <property type="component" value="Unassembled WGS sequence"/>
</dbReference>
<dbReference type="RefSeq" id="WP_037444019.1">
    <property type="nucleotide sequence ID" value="NZ_JANF02000010.1"/>
</dbReference>
<protein>
    <submittedName>
        <fullName evidence="1">Uncharacterized protein</fullName>
    </submittedName>
</protein>